<dbReference type="Proteomes" id="UP000315700">
    <property type="component" value="Chromosome"/>
</dbReference>
<evidence type="ECO:0000313" key="8">
    <source>
        <dbReference type="EMBL" id="QDT56444.1"/>
    </source>
</evidence>
<dbReference type="PANTHER" id="PTHR35008:SF4">
    <property type="entry name" value="BLL4482 PROTEIN"/>
    <property type="match status" value="1"/>
</dbReference>
<feature type="region of interest" description="Disordered" evidence="5">
    <location>
        <begin position="262"/>
        <end position="300"/>
    </location>
</feature>
<sequence length="300" mass="31967" precursor="true">MSNSHISRACLAAVLFTAGLCTAIPLSHVRSANAPSTRRIPEGPLGETIQLGRTLVEKTATHDLTKAFVGNDLNCTSCHLDNGEHPTAGTFLKTATAYPAWSPRENRVITLEDRVLNCFMRSCNGIRPPLGSKPSVAITAYITWLSTGESIAMNARSPHGPLAVPALKIDPSTADRARGRQLYVDKCADCHSADGAGHDGNPPVWGPRSYNSGAGLAKDHNLANWLKVAMPLDDATLEDKDALDIAAYVNSHPRPTFVLHEHLPEESRRGEYNSESVPAGSGNDVKVAPGGAPGESPLRD</sequence>
<keyword evidence="9" id="KW-1185">Reference proteome</keyword>
<name>A0A517SJZ6_9PLAN</name>
<evidence type="ECO:0000256" key="4">
    <source>
        <dbReference type="PROSITE-ProRule" id="PRU00433"/>
    </source>
</evidence>
<evidence type="ECO:0000256" key="2">
    <source>
        <dbReference type="ARBA" id="ARBA00022723"/>
    </source>
</evidence>
<feature type="compositionally biased region" description="Basic and acidic residues" evidence="5">
    <location>
        <begin position="262"/>
        <end position="272"/>
    </location>
</feature>
<keyword evidence="3 4" id="KW-0408">Iron</keyword>
<dbReference type="RefSeq" id="WP_145033921.1">
    <property type="nucleotide sequence ID" value="NZ_CP036271.1"/>
</dbReference>
<keyword evidence="2 4" id="KW-0479">Metal-binding</keyword>
<gene>
    <name evidence="8" type="ORF">Pan44_44980</name>
</gene>
<evidence type="ECO:0000259" key="7">
    <source>
        <dbReference type="PROSITE" id="PS51007"/>
    </source>
</evidence>
<protein>
    <submittedName>
        <fullName evidence="8">Cytochrome c</fullName>
    </submittedName>
</protein>
<dbReference type="InterPro" id="IPR009056">
    <property type="entry name" value="Cyt_c-like_dom"/>
</dbReference>
<dbReference type="OrthoDB" id="9779283at2"/>
<dbReference type="InterPro" id="IPR036909">
    <property type="entry name" value="Cyt_c-like_dom_sf"/>
</dbReference>
<dbReference type="GO" id="GO:0020037">
    <property type="term" value="F:heme binding"/>
    <property type="evidence" value="ECO:0007669"/>
    <property type="project" value="InterPro"/>
</dbReference>
<evidence type="ECO:0000256" key="5">
    <source>
        <dbReference type="SAM" id="MobiDB-lite"/>
    </source>
</evidence>
<dbReference type="InterPro" id="IPR051459">
    <property type="entry name" value="Cytochrome_c-type_DH"/>
</dbReference>
<dbReference type="InParanoid" id="A0A517SJZ6"/>
<evidence type="ECO:0000313" key="9">
    <source>
        <dbReference type="Proteomes" id="UP000315700"/>
    </source>
</evidence>
<proteinExistence type="predicted"/>
<dbReference type="KEGG" id="ccos:Pan44_44980"/>
<accession>A0A517SJZ6</accession>
<feature type="domain" description="Cytochrome c" evidence="7">
    <location>
        <begin position="174"/>
        <end position="253"/>
    </location>
</feature>
<dbReference type="GO" id="GO:0046872">
    <property type="term" value="F:metal ion binding"/>
    <property type="evidence" value="ECO:0007669"/>
    <property type="project" value="UniProtKB-KW"/>
</dbReference>
<dbReference type="AlphaFoldDB" id="A0A517SJZ6"/>
<dbReference type="Pfam" id="PF00034">
    <property type="entry name" value="Cytochrom_C"/>
    <property type="match status" value="1"/>
</dbReference>
<organism evidence="8 9">
    <name type="scientific">Caulifigura coniformis</name>
    <dbReference type="NCBI Taxonomy" id="2527983"/>
    <lineage>
        <taxon>Bacteria</taxon>
        <taxon>Pseudomonadati</taxon>
        <taxon>Planctomycetota</taxon>
        <taxon>Planctomycetia</taxon>
        <taxon>Planctomycetales</taxon>
        <taxon>Planctomycetaceae</taxon>
        <taxon>Caulifigura</taxon>
    </lineage>
</organism>
<dbReference type="PROSITE" id="PS51007">
    <property type="entry name" value="CYTC"/>
    <property type="match status" value="1"/>
</dbReference>
<dbReference type="GO" id="GO:0009055">
    <property type="term" value="F:electron transfer activity"/>
    <property type="evidence" value="ECO:0007669"/>
    <property type="project" value="InterPro"/>
</dbReference>
<keyword evidence="1 4" id="KW-0349">Heme</keyword>
<feature type="signal peptide" evidence="6">
    <location>
        <begin position="1"/>
        <end position="23"/>
    </location>
</feature>
<dbReference type="Gene3D" id="1.10.760.10">
    <property type="entry name" value="Cytochrome c-like domain"/>
    <property type="match status" value="2"/>
</dbReference>
<feature type="chain" id="PRO_5022065958" evidence="6">
    <location>
        <begin position="24"/>
        <end position="300"/>
    </location>
</feature>
<evidence type="ECO:0000256" key="6">
    <source>
        <dbReference type="SAM" id="SignalP"/>
    </source>
</evidence>
<dbReference type="PANTHER" id="PTHR35008">
    <property type="entry name" value="BLL4482 PROTEIN-RELATED"/>
    <property type="match status" value="1"/>
</dbReference>
<reference evidence="8 9" key="1">
    <citation type="submission" date="2019-02" db="EMBL/GenBank/DDBJ databases">
        <title>Deep-cultivation of Planctomycetes and their phenomic and genomic characterization uncovers novel biology.</title>
        <authorList>
            <person name="Wiegand S."/>
            <person name="Jogler M."/>
            <person name="Boedeker C."/>
            <person name="Pinto D."/>
            <person name="Vollmers J."/>
            <person name="Rivas-Marin E."/>
            <person name="Kohn T."/>
            <person name="Peeters S.H."/>
            <person name="Heuer A."/>
            <person name="Rast P."/>
            <person name="Oberbeckmann S."/>
            <person name="Bunk B."/>
            <person name="Jeske O."/>
            <person name="Meyerdierks A."/>
            <person name="Storesund J.E."/>
            <person name="Kallscheuer N."/>
            <person name="Luecker S."/>
            <person name="Lage O.M."/>
            <person name="Pohl T."/>
            <person name="Merkel B.J."/>
            <person name="Hornburger P."/>
            <person name="Mueller R.-W."/>
            <person name="Bruemmer F."/>
            <person name="Labrenz M."/>
            <person name="Spormann A.M."/>
            <person name="Op den Camp H."/>
            <person name="Overmann J."/>
            <person name="Amann R."/>
            <person name="Jetten M.S.M."/>
            <person name="Mascher T."/>
            <person name="Medema M.H."/>
            <person name="Devos D.P."/>
            <person name="Kaster A.-K."/>
            <person name="Ovreas L."/>
            <person name="Rohde M."/>
            <person name="Galperin M.Y."/>
            <person name="Jogler C."/>
        </authorList>
    </citation>
    <scope>NUCLEOTIDE SEQUENCE [LARGE SCALE GENOMIC DNA]</scope>
    <source>
        <strain evidence="8 9">Pan44</strain>
    </source>
</reference>
<dbReference type="EMBL" id="CP036271">
    <property type="protein sequence ID" value="QDT56444.1"/>
    <property type="molecule type" value="Genomic_DNA"/>
</dbReference>
<evidence type="ECO:0000256" key="3">
    <source>
        <dbReference type="ARBA" id="ARBA00023004"/>
    </source>
</evidence>
<keyword evidence="6" id="KW-0732">Signal</keyword>
<dbReference type="SUPFAM" id="SSF46626">
    <property type="entry name" value="Cytochrome c"/>
    <property type="match status" value="2"/>
</dbReference>
<evidence type="ECO:0000256" key="1">
    <source>
        <dbReference type="ARBA" id="ARBA00022617"/>
    </source>
</evidence>
<dbReference type="Pfam" id="PF21342">
    <property type="entry name" value="SoxA-TsdA_cyt-c"/>
    <property type="match status" value="1"/>
</dbReference>